<evidence type="ECO:0000313" key="3">
    <source>
        <dbReference type="EMBL" id="OSX60223.1"/>
    </source>
</evidence>
<sequence>MRRQRWSCLCPQPRAYLCTQGQPHGLSSEAGRAPVRFSSYHPCQLAPEKRLSAHTGYNLTGVRLTSRWHLSFLVSPQLPAIHPNTFSATDTPGVPSGLVQLCLPHGHPAAPSDADQRTERAPTPNAPDWIGGGCRFEVVEDQIELEGYQIYAVEKCPQSSLSPVDAYVEWDKATRILRTDGARPKETSKGTLFVTSLANFRSDYTIVHIPNGNFLDIREQLYTNINLLRMGCSGRSALTLEEPSDTTKDRFVLMYEIPDKALSKSGSFFNATVLELVKLIQAALAIFDMFDLSPEERNGLLCDVTSEGIKRWVTEVGEQCMKVEHMERVADPTVVAALLSLILTVRNKLHALGYYVPKDPFLDPQGFTRALAAYHAAKPHGHAHAHHLVHGHPPRGSSPPGSRTSPTLVASSGPAAPSPSPNPSPIPTVACLSHALVEAIHSAYEKKARQNESYKVHRVLKSKLDDLASDLRTGTDSGGGGDGSSASGVVPTADMATFVKVVVGSSKDAPHSLRYLWTGRPEEVGRKRREKEAVWSDAEREEREKDGERDGVKDARDERDKEMRSSGDESEAKPWPGRVQRKIESWAALGRTKKLSVDFGVLGKSIMESPNRGGPSEQSGLSSTVPSVRVTGETEEPLSSGQVSPTYDSSRNLPLGIGSSTPALRSESELLEYDRRIFEFNKKRPLTRPHIQSRVISWSDPVSAKELVDDEDAKDEAQAVTLQVPQLEADDEAASVTSDTEMEGRQRRRTLTLRPRRCRSFDAAADFRGVRVLPTERLRIDVDLCGQLLVMRRREQHLANVVACLSALTARISHTNTRLRADHEGARPALDDLRERARVLQDVEAARTRADGLTQETHALAYESAQFLVEDLWHMAAQPRRRVLAMREKAFGTGRRHPQGVRGADGRVTRVQWTLDGRERLVDALGRTESEAEEEEGLLGAEDLGLEDDGGEVDAVENQSLRPTWLLKFFNYWGSKWKGTDRPKAPTKVTESDREDSPASGSSTSLPPLPEPLQARPSARQIITA</sequence>
<proteinExistence type="predicted"/>
<feature type="compositionally biased region" description="Polar residues" evidence="1">
    <location>
        <begin position="637"/>
        <end position="661"/>
    </location>
</feature>
<dbReference type="Proteomes" id="UP000194127">
    <property type="component" value="Unassembled WGS sequence"/>
</dbReference>
<evidence type="ECO:0000313" key="4">
    <source>
        <dbReference type="Proteomes" id="UP000194127"/>
    </source>
</evidence>
<feature type="compositionally biased region" description="Low complexity" evidence="1">
    <location>
        <begin position="394"/>
        <end position="415"/>
    </location>
</feature>
<feature type="region of interest" description="Disordered" evidence="1">
    <location>
        <begin position="471"/>
        <end position="490"/>
    </location>
</feature>
<dbReference type="EMBL" id="KZ110600">
    <property type="protein sequence ID" value="OSX60223.1"/>
    <property type="molecule type" value="Genomic_DNA"/>
</dbReference>
<dbReference type="AlphaFoldDB" id="A0A1X6MVI8"/>
<dbReference type="InterPro" id="IPR059025">
    <property type="entry name" value="STB6_N"/>
</dbReference>
<feature type="compositionally biased region" description="Basic and acidic residues" evidence="1">
    <location>
        <begin position="526"/>
        <end position="572"/>
    </location>
</feature>
<dbReference type="OrthoDB" id="19806at2759"/>
<organism evidence="3 4">
    <name type="scientific">Postia placenta MAD-698-R-SB12</name>
    <dbReference type="NCBI Taxonomy" id="670580"/>
    <lineage>
        <taxon>Eukaryota</taxon>
        <taxon>Fungi</taxon>
        <taxon>Dikarya</taxon>
        <taxon>Basidiomycota</taxon>
        <taxon>Agaricomycotina</taxon>
        <taxon>Agaricomycetes</taxon>
        <taxon>Polyporales</taxon>
        <taxon>Adustoporiaceae</taxon>
        <taxon>Rhodonia</taxon>
    </lineage>
</organism>
<accession>A0A1X6MVI8</accession>
<keyword evidence="4" id="KW-1185">Reference proteome</keyword>
<feature type="compositionally biased region" description="Polar residues" evidence="1">
    <location>
        <begin position="616"/>
        <end position="626"/>
    </location>
</feature>
<dbReference type="RefSeq" id="XP_024337017.1">
    <property type="nucleotide sequence ID" value="XM_024486153.1"/>
</dbReference>
<feature type="region of interest" description="Disordered" evidence="1">
    <location>
        <begin position="975"/>
        <end position="1025"/>
    </location>
</feature>
<feature type="compositionally biased region" description="Pro residues" evidence="1">
    <location>
        <begin position="416"/>
        <end position="426"/>
    </location>
</feature>
<dbReference type="PANTHER" id="PTHR31011">
    <property type="entry name" value="PROTEIN STB2-RELATED"/>
    <property type="match status" value="1"/>
</dbReference>
<name>A0A1X6MVI8_9APHY</name>
<feature type="region of interest" description="Disordered" evidence="1">
    <location>
        <begin position="382"/>
        <end position="426"/>
    </location>
</feature>
<reference evidence="3 4" key="1">
    <citation type="submission" date="2017-04" db="EMBL/GenBank/DDBJ databases">
        <title>Genome Sequence of the Model Brown-Rot Fungus Postia placenta SB12.</title>
        <authorList>
            <consortium name="DOE Joint Genome Institute"/>
            <person name="Gaskell J."/>
            <person name="Kersten P."/>
            <person name="Larrondo L.F."/>
            <person name="Canessa P."/>
            <person name="Martinez D."/>
            <person name="Hibbett D."/>
            <person name="Schmoll M."/>
            <person name="Kubicek C.P."/>
            <person name="Martinez A.T."/>
            <person name="Yadav J."/>
            <person name="Master E."/>
            <person name="Magnuson J.K."/>
            <person name="James T."/>
            <person name="Yaver D."/>
            <person name="Berka R."/>
            <person name="Labutti K."/>
            <person name="Lipzen A."/>
            <person name="Aerts A."/>
            <person name="Barry K."/>
            <person name="Henrissat B."/>
            <person name="Blanchette R."/>
            <person name="Grigoriev I."/>
            <person name="Cullen D."/>
        </authorList>
    </citation>
    <scope>NUCLEOTIDE SEQUENCE [LARGE SCALE GENOMIC DNA]</scope>
    <source>
        <strain evidence="3 4">MAD-698-R-SB12</strain>
    </source>
</reference>
<dbReference type="Pfam" id="PF25995">
    <property type="entry name" value="STB6_N"/>
    <property type="match status" value="1"/>
</dbReference>
<dbReference type="GO" id="GO:0070822">
    <property type="term" value="C:Sin3-type complex"/>
    <property type="evidence" value="ECO:0007669"/>
    <property type="project" value="TreeGrafter"/>
</dbReference>
<dbReference type="GeneID" id="36331102"/>
<feature type="compositionally biased region" description="Basic residues" evidence="1">
    <location>
        <begin position="382"/>
        <end position="393"/>
    </location>
</feature>
<dbReference type="PANTHER" id="PTHR31011:SF2">
    <property type="entry name" value="PROTEIN STB2-RELATED"/>
    <property type="match status" value="1"/>
</dbReference>
<evidence type="ECO:0000256" key="1">
    <source>
        <dbReference type="SAM" id="MobiDB-lite"/>
    </source>
</evidence>
<feature type="compositionally biased region" description="Basic and acidic residues" evidence="1">
    <location>
        <begin position="978"/>
        <end position="997"/>
    </location>
</feature>
<protein>
    <recommendedName>
        <fullName evidence="2">STB6-like N-terminal domain-containing protein</fullName>
    </recommendedName>
</protein>
<feature type="domain" description="STB6-like N-terminal" evidence="2">
    <location>
        <begin position="169"/>
        <end position="230"/>
    </location>
</feature>
<dbReference type="STRING" id="670580.A0A1X6MVI8"/>
<gene>
    <name evidence="3" type="ORF">POSPLADRAFT_1148227</name>
</gene>
<feature type="region of interest" description="Disordered" evidence="1">
    <location>
        <begin position="526"/>
        <end position="577"/>
    </location>
</feature>
<evidence type="ECO:0000259" key="2">
    <source>
        <dbReference type="Pfam" id="PF25995"/>
    </source>
</evidence>
<dbReference type="InterPro" id="IPR038919">
    <property type="entry name" value="STB2/STB2"/>
</dbReference>
<feature type="region of interest" description="Disordered" evidence="1">
    <location>
        <begin position="608"/>
        <end position="661"/>
    </location>
</feature>
<feature type="region of interest" description="Disordered" evidence="1">
    <location>
        <begin position="925"/>
        <end position="950"/>
    </location>
</feature>